<gene>
    <name evidence="2" type="ORF">MSSIT_1375</name>
</gene>
<feature type="domain" description="DUF6884" evidence="1">
    <location>
        <begin position="3"/>
        <end position="120"/>
    </location>
</feature>
<name>A0A0E3P3B8_9EURY</name>
<dbReference type="HOGENOM" id="CLU_114074_1_0_2"/>
<dbReference type="InterPro" id="IPR049251">
    <property type="entry name" value="DUF6884"/>
</dbReference>
<organism evidence="2 3">
    <name type="scientific">Methanosarcina siciliae T4/M</name>
    <dbReference type="NCBI Taxonomy" id="1434120"/>
    <lineage>
        <taxon>Archaea</taxon>
        <taxon>Methanobacteriati</taxon>
        <taxon>Methanobacteriota</taxon>
        <taxon>Stenosarchaea group</taxon>
        <taxon>Methanomicrobia</taxon>
        <taxon>Methanosarcinales</taxon>
        <taxon>Methanosarcinaceae</taxon>
        <taxon>Methanosarcina</taxon>
    </lineage>
</organism>
<reference evidence="2 3" key="1">
    <citation type="submission" date="2014-07" db="EMBL/GenBank/DDBJ databases">
        <title>Methanogenic archaea and the global carbon cycle.</title>
        <authorList>
            <person name="Henriksen J.R."/>
            <person name="Luke J."/>
            <person name="Reinhart S."/>
            <person name="Benedict M.N."/>
            <person name="Youngblut N.D."/>
            <person name="Metcalf M.E."/>
            <person name="Whitaker R.J."/>
            <person name="Metcalf W.W."/>
        </authorList>
    </citation>
    <scope>NUCLEOTIDE SEQUENCE [LARGE SCALE GENOMIC DNA]</scope>
    <source>
        <strain evidence="2 3">T4/M</strain>
    </source>
</reference>
<evidence type="ECO:0000313" key="2">
    <source>
        <dbReference type="EMBL" id="AKB28094.1"/>
    </source>
</evidence>
<sequence>MPYKAKAKDLYISSLFKYNLKYAKSLNPDKVFILSAKYGLIDLEREIEPYDKTLNNMPSEEIKKWADCVIGQLKKEANPEEDEFIFLAGEKYRKYLLPHISKYQIPLEGMKIGEQLQYLKMRCSNE</sequence>
<protein>
    <recommendedName>
        <fullName evidence="1">DUF6884 domain-containing protein</fullName>
    </recommendedName>
</protein>
<dbReference type="PATRIC" id="fig|1434120.4.peg.1762"/>
<evidence type="ECO:0000259" key="1">
    <source>
        <dbReference type="Pfam" id="PF21818"/>
    </source>
</evidence>
<dbReference type="AlphaFoldDB" id="A0A0E3P3B8"/>
<proteinExistence type="predicted"/>
<dbReference type="EMBL" id="CP009506">
    <property type="protein sequence ID" value="AKB28094.1"/>
    <property type="molecule type" value="Genomic_DNA"/>
</dbReference>
<evidence type="ECO:0000313" key="3">
    <source>
        <dbReference type="Proteomes" id="UP000033111"/>
    </source>
</evidence>
<accession>A0A0E3P3B8</accession>
<dbReference type="KEGG" id="msw:MSSIT_1375"/>
<dbReference type="Proteomes" id="UP000033111">
    <property type="component" value="Chromosome"/>
</dbReference>
<keyword evidence="3" id="KW-1185">Reference proteome</keyword>
<dbReference type="Pfam" id="PF21818">
    <property type="entry name" value="DUF6884"/>
    <property type="match status" value="1"/>
</dbReference>